<keyword evidence="3" id="KW-0408">Iron</keyword>
<evidence type="ECO:0000256" key="4">
    <source>
        <dbReference type="ARBA" id="ARBA00038356"/>
    </source>
</evidence>
<comment type="cofactor">
    <cofactor evidence="1">
        <name>Fe cation</name>
        <dbReference type="ChEBI" id="CHEBI:24875"/>
    </cofactor>
</comment>
<dbReference type="GO" id="GO:0046872">
    <property type="term" value="F:metal ion binding"/>
    <property type="evidence" value="ECO:0007669"/>
    <property type="project" value="UniProtKB-KW"/>
</dbReference>
<organism evidence="5 6">
    <name type="scientific">Diploscapter pachys</name>
    <dbReference type="NCBI Taxonomy" id="2018661"/>
    <lineage>
        <taxon>Eukaryota</taxon>
        <taxon>Metazoa</taxon>
        <taxon>Ecdysozoa</taxon>
        <taxon>Nematoda</taxon>
        <taxon>Chromadorea</taxon>
        <taxon>Rhabditida</taxon>
        <taxon>Rhabditina</taxon>
        <taxon>Rhabditomorpha</taxon>
        <taxon>Rhabditoidea</taxon>
        <taxon>Rhabditidae</taxon>
        <taxon>Diploscapter</taxon>
    </lineage>
</organism>
<dbReference type="AlphaFoldDB" id="A0A2A2L9V1"/>
<dbReference type="InterPro" id="IPR008775">
    <property type="entry name" value="Phytyl_CoA_dOase-like"/>
</dbReference>
<dbReference type="Gene3D" id="2.60.120.620">
    <property type="entry name" value="q2cbj1_9rhob like domain"/>
    <property type="match status" value="1"/>
</dbReference>
<evidence type="ECO:0000256" key="3">
    <source>
        <dbReference type="ARBA" id="ARBA00023004"/>
    </source>
</evidence>
<dbReference type="PANTHER" id="PTHR20883">
    <property type="entry name" value="PHYTANOYL-COA DIOXYGENASE DOMAIN CONTAINING 1"/>
    <property type="match status" value="1"/>
</dbReference>
<comment type="similarity">
    <text evidence="4">Belongs to the PhyH family. PHYHD1 subfamily.</text>
</comment>
<comment type="caution">
    <text evidence="5">The sequence shown here is derived from an EMBL/GenBank/DDBJ whole genome shotgun (WGS) entry which is preliminary data.</text>
</comment>
<sequence>MSNIRQKLNDFGYAVVDDVLNAQEIEAMKLEMKKIVGNLDIEKEPKSVFSTYDEDQHVADNYFLNSSDKIAFFYEEGAFDKNGKLQVDKTQALNKVGHGLHVLNDVFKKVTFHPKVKAIFKELNFEVPEVVQSMYIFKQPRIGGAVTPHIDATFLYVEPIEHLIGVWIAVDDAKIENGCLSFIPGSHKVSNVDYRFVRTHSKEGKLVKFIGERPTYDDNKFEAVPIKKGKNVEFFKH</sequence>
<dbReference type="SUPFAM" id="SSF51197">
    <property type="entry name" value="Clavaminate synthase-like"/>
    <property type="match status" value="1"/>
</dbReference>
<reference evidence="5 6" key="1">
    <citation type="journal article" date="2017" name="Curr. Biol.">
        <title>Genome architecture and evolution of a unichromosomal asexual nematode.</title>
        <authorList>
            <person name="Fradin H."/>
            <person name="Zegar C."/>
            <person name="Gutwein M."/>
            <person name="Lucas J."/>
            <person name="Kovtun M."/>
            <person name="Corcoran D."/>
            <person name="Baugh L.R."/>
            <person name="Kiontke K."/>
            <person name="Gunsalus K."/>
            <person name="Fitch D.H."/>
            <person name="Piano F."/>
        </authorList>
    </citation>
    <scope>NUCLEOTIDE SEQUENCE [LARGE SCALE GENOMIC DNA]</scope>
    <source>
        <strain evidence="5">PF1309</strain>
    </source>
</reference>
<evidence type="ECO:0000256" key="1">
    <source>
        <dbReference type="ARBA" id="ARBA00001962"/>
    </source>
</evidence>
<dbReference type="EMBL" id="LIAE01007014">
    <property type="protein sequence ID" value="PAV82924.1"/>
    <property type="molecule type" value="Genomic_DNA"/>
</dbReference>
<keyword evidence="6" id="KW-1185">Reference proteome</keyword>
<gene>
    <name evidence="5" type="ORF">WR25_00951</name>
</gene>
<protein>
    <recommendedName>
        <fullName evidence="7">Phytanoyl-CoA dioxygenase</fullName>
    </recommendedName>
</protein>
<evidence type="ECO:0000313" key="5">
    <source>
        <dbReference type="EMBL" id="PAV82924.1"/>
    </source>
</evidence>
<keyword evidence="2" id="KW-0479">Metal-binding</keyword>
<proteinExistence type="inferred from homology"/>
<accession>A0A2A2L9V1</accession>
<dbReference type="STRING" id="2018661.A0A2A2L9V1"/>
<evidence type="ECO:0000256" key="2">
    <source>
        <dbReference type="ARBA" id="ARBA00022723"/>
    </source>
</evidence>
<evidence type="ECO:0008006" key="7">
    <source>
        <dbReference type="Google" id="ProtNLM"/>
    </source>
</evidence>
<dbReference type="Pfam" id="PF05721">
    <property type="entry name" value="PhyH"/>
    <property type="match status" value="1"/>
</dbReference>
<evidence type="ECO:0000313" key="6">
    <source>
        <dbReference type="Proteomes" id="UP000218231"/>
    </source>
</evidence>
<dbReference type="OrthoDB" id="445007at2759"/>
<name>A0A2A2L9V1_9BILA</name>
<dbReference type="PANTHER" id="PTHR20883:SF15">
    <property type="entry name" value="PHYTANOYL-COA DIOXYGENASE DOMAIN-CONTAINING PROTEIN 1"/>
    <property type="match status" value="1"/>
</dbReference>
<dbReference type="Proteomes" id="UP000218231">
    <property type="component" value="Unassembled WGS sequence"/>
</dbReference>